<evidence type="ECO:0000259" key="5">
    <source>
        <dbReference type="PROSITE" id="PS01124"/>
    </source>
</evidence>
<dbReference type="GO" id="GO:0003700">
    <property type="term" value="F:DNA-binding transcription factor activity"/>
    <property type="evidence" value="ECO:0007669"/>
    <property type="project" value="InterPro"/>
</dbReference>
<organism evidence="6 7">
    <name type="scientific">Burkholderia stabilis</name>
    <dbReference type="NCBI Taxonomy" id="95485"/>
    <lineage>
        <taxon>Bacteria</taxon>
        <taxon>Pseudomonadati</taxon>
        <taxon>Pseudomonadota</taxon>
        <taxon>Betaproteobacteria</taxon>
        <taxon>Burkholderiales</taxon>
        <taxon>Burkholderiaceae</taxon>
        <taxon>Burkholderia</taxon>
        <taxon>Burkholderia cepacia complex</taxon>
    </lineage>
</organism>
<dbReference type="PRINTS" id="PR00032">
    <property type="entry name" value="HTHARAC"/>
</dbReference>
<sequence length="369" mass="41811">MNSAYDRYTMDDEQMKDEMPGERRHCIEHGNGMKGRMDRVDAIGLDIEWRPLVNYLKEKGVAIPDLWRDARSTNRLPSELLYDWIARNSMSPREALRIGEHYRLSDYGVVGLAIKTAANFGEALQVVRTYMLPLNPDIRGVRVEVSGADTVDVSIDLHDSLDLPAELRLFNANLVAAASYAMTRNLLLGKIGLIRLRLPASIDDPGPYEAHFGVPVRFGGRGIVFTLPGDCFEQEIPSANQAVFQAAIAISGEVLDTMLSREVCGYRERILQLLESLPDQYPDSSDVARRLGINERTLRRRLTDEGCSYREVLDTVRHKRAKRLLLDKRLRMDDIAEKLGYADTSSFRHAFRRWTGRSPSDFRRDAGVV</sequence>
<dbReference type="InterPro" id="IPR020449">
    <property type="entry name" value="Tscrpt_reg_AraC-type_HTH"/>
</dbReference>
<feature type="region of interest" description="Disordered" evidence="4">
    <location>
        <begin position="1"/>
        <end position="20"/>
    </location>
</feature>
<dbReference type="Proteomes" id="UP000268684">
    <property type="component" value="Chromosome II"/>
</dbReference>
<dbReference type="Pfam" id="PF12625">
    <property type="entry name" value="Arabinose_bd"/>
    <property type="match status" value="1"/>
</dbReference>
<proteinExistence type="predicted"/>
<dbReference type="PROSITE" id="PS01124">
    <property type="entry name" value="HTH_ARAC_FAMILY_2"/>
    <property type="match status" value="1"/>
</dbReference>
<protein>
    <submittedName>
        <fullName evidence="6">HTH-type transcriptional regulator gadW,transcriptional activator FtrA,Adenosine deaminase,YSIRK-targeted surface antigen transcriptional regulator,Helix-turn-helix domain</fullName>
    </submittedName>
</protein>
<evidence type="ECO:0000256" key="3">
    <source>
        <dbReference type="ARBA" id="ARBA00023163"/>
    </source>
</evidence>
<evidence type="ECO:0000256" key="4">
    <source>
        <dbReference type="SAM" id="MobiDB-lite"/>
    </source>
</evidence>
<keyword evidence="3" id="KW-0804">Transcription</keyword>
<dbReference type="InterPro" id="IPR009057">
    <property type="entry name" value="Homeodomain-like_sf"/>
</dbReference>
<evidence type="ECO:0000256" key="2">
    <source>
        <dbReference type="ARBA" id="ARBA00023125"/>
    </source>
</evidence>
<evidence type="ECO:0000256" key="1">
    <source>
        <dbReference type="ARBA" id="ARBA00023015"/>
    </source>
</evidence>
<evidence type="ECO:0000313" key="6">
    <source>
        <dbReference type="EMBL" id="VBB16313.1"/>
    </source>
</evidence>
<dbReference type="SUPFAM" id="SSF46689">
    <property type="entry name" value="Homeodomain-like"/>
    <property type="match status" value="1"/>
</dbReference>
<dbReference type="InterPro" id="IPR018060">
    <property type="entry name" value="HTH_AraC"/>
</dbReference>
<dbReference type="GO" id="GO:0000976">
    <property type="term" value="F:transcription cis-regulatory region binding"/>
    <property type="evidence" value="ECO:0007669"/>
    <property type="project" value="TreeGrafter"/>
</dbReference>
<dbReference type="Gene3D" id="1.10.10.60">
    <property type="entry name" value="Homeodomain-like"/>
    <property type="match status" value="1"/>
</dbReference>
<gene>
    <name evidence="6" type="primary">gadW_2</name>
    <name evidence="6" type="ORF">BSTAB16_6516</name>
</gene>
<name>A0AAJ5ND44_9BURK</name>
<dbReference type="PANTHER" id="PTHR47894">
    <property type="entry name" value="HTH-TYPE TRANSCRIPTIONAL REGULATOR GADX"/>
    <property type="match status" value="1"/>
</dbReference>
<dbReference type="AlphaFoldDB" id="A0AAJ5ND44"/>
<keyword evidence="1" id="KW-0805">Transcription regulation</keyword>
<keyword evidence="2" id="KW-0238">DNA-binding</keyword>
<dbReference type="PANTHER" id="PTHR47894:SF1">
    <property type="entry name" value="HTH-TYPE TRANSCRIPTIONAL REGULATOR VQSM"/>
    <property type="match status" value="1"/>
</dbReference>
<dbReference type="SMART" id="SM00342">
    <property type="entry name" value="HTH_ARAC"/>
    <property type="match status" value="1"/>
</dbReference>
<reference evidence="6 7" key="1">
    <citation type="submission" date="2017-11" db="EMBL/GenBank/DDBJ databases">
        <authorList>
            <person name="Seth-Smith MB H."/>
        </authorList>
    </citation>
    <scope>NUCLEOTIDE SEQUENCE [LARGE SCALE GENOMIC DNA]</scope>
    <source>
        <strain evidence="6">E</strain>
    </source>
</reference>
<keyword evidence="7" id="KW-1185">Reference proteome</keyword>
<evidence type="ECO:0000313" key="7">
    <source>
        <dbReference type="Proteomes" id="UP000268684"/>
    </source>
</evidence>
<dbReference type="GO" id="GO:0005829">
    <property type="term" value="C:cytosol"/>
    <property type="evidence" value="ECO:0007669"/>
    <property type="project" value="TreeGrafter"/>
</dbReference>
<dbReference type="Pfam" id="PF12833">
    <property type="entry name" value="HTH_18"/>
    <property type="match status" value="1"/>
</dbReference>
<dbReference type="EMBL" id="LR025743">
    <property type="protein sequence ID" value="VBB16313.1"/>
    <property type="molecule type" value="Genomic_DNA"/>
</dbReference>
<accession>A0AAJ5ND44</accession>
<dbReference type="InterPro" id="IPR032687">
    <property type="entry name" value="AraC-type_N"/>
</dbReference>
<feature type="domain" description="HTH araC/xylS-type" evidence="5">
    <location>
        <begin position="268"/>
        <end position="365"/>
    </location>
</feature>